<evidence type="ECO:0000256" key="3">
    <source>
        <dbReference type="ARBA" id="ARBA00022630"/>
    </source>
</evidence>
<protein>
    <submittedName>
        <fullName evidence="10">Pyridine nucleotide-disulfide oxidoreductase</fullName>
        <ecNumber evidence="10">1.8.1.4</ecNumber>
    </submittedName>
</protein>
<reference evidence="10 11" key="1">
    <citation type="submission" date="2018-12" db="EMBL/GenBank/DDBJ databases">
        <authorList>
            <consortium name="Pathogen Informatics"/>
        </authorList>
    </citation>
    <scope>NUCLEOTIDE SEQUENCE [LARGE SCALE GENOMIC DNA]</scope>
    <source>
        <strain evidence="10 11">NCTC7102</strain>
    </source>
</reference>
<keyword evidence="8" id="KW-0676">Redox-active center</keyword>
<comment type="cofactor">
    <cofactor evidence="1">
        <name>FAD</name>
        <dbReference type="ChEBI" id="CHEBI:57692"/>
    </cofactor>
</comment>
<evidence type="ECO:0000256" key="5">
    <source>
        <dbReference type="ARBA" id="ARBA00022857"/>
    </source>
</evidence>
<dbReference type="Gene3D" id="3.50.50.60">
    <property type="entry name" value="FAD/NAD(P)-binding domain"/>
    <property type="match status" value="1"/>
</dbReference>
<keyword evidence="7" id="KW-1015">Disulfide bond</keyword>
<accession>A0A447JLJ6</accession>
<organism evidence="10 11">
    <name type="scientific">Salmonella enterica subsp. enterica serovar Daytona</name>
    <dbReference type="NCBI Taxonomy" id="1962639"/>
    <lineage>
        <taxon>Bacteria</taxon>
        <taxon>Pseudomonadati</taxon>
        <taxon>Pseudomonadota</taxon>
        <taxon>Gammaproteobacteria</taxon>
        <taxon>Enterobacterales</taxon>
        <taxon>Enterobacteriaceae</taxon>
        <taxon>Salmonella</taxon>
    </lineage>
</organism>
<dbReference type="InterPro" id="IPR012999">
    <property type="entry name" value="Pyr_OxRdtase_I_AS"/>
</dbReference>
<proteinExistence type="inferred from homology"/>
<dbReference type="InterPro" id="IPR023753">
    <property type="entry name" value="FAD/NAD-binding_dom"/>
</dbReference>
<keyword evidence="3" id="KW-0285">Flavoprotein</keyword>
<feature type="domain" description="FAD/NAD(P)-binding" evidence="9">
    <location>
        <begin position="5"/>
        <end position="53"/>
    </location>
</feature>
<evidence type="ECO:0000313" key="10">
    <source>
        <dbReference type="EMBL" id="VDY44528.1"/>
    </source>
</evidence>
<evidence type="ECO:0000256" key="4">
    <source>
        <dbReference type="ARBA" id="ARBA00022827"/>
    </source>
</evidence>
<dbReference type="InterPro" id="IPR036188">
    <property type="entry name" value="FAD/NAD-bd_sf"/>
</dbReference>
<evidence type="ECO:0000256" key="2">
    <source>
        <dbReference type="ARBA" id="ARBA00007532"/>
    </source>
</evidence>
<evidence type="ECO:0000256" key="6">
    <source>
        <dbReference type="ARBA" id="ARBA00023002"/>
    </source>
</evidence>
<comment type="similarity">
    <text evidence="2">Belongs to the class-I pyridine nucleotide-disulfide oxidoreductase family.</text>
</comment>
<keyword evidence="5" id="KW-0521">NADP</keyword>
<evidence type="ECO:0000256" key="8">
    <source>
        <dbReference type="ARBA" id="ARBA00023284"/>
    </source>
</evidence>
<evidence type="ECO:0000313" key="11">
    <source>
        <dbReference type="Proteomes" id="UP000281393"/>
    </source>
</evidence>
<sequence length="56" mass="5746">MTQYQALIIGFGKAGKTLAATLAKTGWRVAIIEQSASMFGGTCINIGCIPTKNAGA</sequence>
<dbReference type="EMBL" id="LR133909">
    <property type="protein sequence ID" value="VDY44528.1"/>
    <property type="molecule type" value="Genomic_DNA"/>
</dbReference>
<evidence type="ECO:0000256" key="1">
    <source>
        <dbReference type="ARBA" id="ARBA00001974"/>
    </source>
</evidence>
<dbReference type="PRINTS" id="PR00411">
    <property type="entry name" value="PNDRDTASEI"/>
</dbReference>
<dbReference type="PROSITE" id="PS00076">
    <property type="entry name" value="PYRIDINE_REDOX_1"/>
    <property type="match status" value="1"/>
</dbReference>
<evidence type="ECO:0000256" key="7">
    <source>
        <dbReference type="ARBA" id="ARBA00023157"/>
    </source>
</evidence>
<dbReference type="GO" id="GO:0050660">
    <property type="term" value="F:flavin adenine dinucleotide binding"/>
    <property type="evidence" value="ECO:0007669"/>
    <property type="project" value="TreeGrafter"/>
</dbReference>
<dbReference type="GO" id="GO:0004148">
    <property type="term" value="F:dihydrolipoyl dehydrogenase (NADH) activity"/>
    <property type="evidence" value="ECO:0007669"/>
    <property type="project" value="UniProtKB-EC"/>
</dbReference>
<dbReference type="PANTHER" id="PTHR43014:SF4">
    <property type="entry name" value="PYRIDINE NUCLEOTIDE-DISULFIDE OXIDOREDUCTASE RCLA-RELATED"/>
    <property type="match status" value="1"/>
</dbReference>
<dbReference type="EC" id="1.8.1.4" evidence="10"/>
<keyword evidence="4" id="KW-0274">FAD</keyword>
<dbReference type="SUPFAM" id="SSF51905">
    <property type="entry name" value="FAD/NAD(P)-binding domain"/>
    <property type="match status" value="1"/>
</dbReference>
<dbReference type="Proteomes" id="UP000281393">
    <property type="component" value="Chromosome"/>
</dbReference>
<gene>
    <name evidence="10" type="primary">ykgC_3</name>
    <name evidence="10" type="ORF">NCTC7102_04334</name>
</gene>
<keyword evidence="6 10" id="KW-0560">Oxidoreductase</keyword>
<dbReference type="AlphaFoldDB" id="A0A447JLJ6"/>
<dbReference type="PANTHER" id="PTHR43014">
    <property type="entry name" value="MERCURIC REDUCTASE"/>
    <property type="match status" value="1"/>
</dbReference>
<dbReference type="GO" id="GO:0003955">
    <property type="term" value="F:NAD(P)H dehydrogenase (quinone) activity"/>
    <property type="evidence" value="ECO:0007669"/>
    <property type="project" value="TreeGrafter"/>
</dbReference>
<evidence type="ECO:0000259" key="9">
    <source>
        <dbReference type="Pfam" id="PF07992"/>
    </source>
</evidence>
<dbReference type="Pfam" id="PF07992">
    <property type="entry name" value="Pyr_redox_2"/>
    <property type="match status" value="1"/>
</dbReference>
<name>A0A447JLJ6_SALET</name>